<dbReference type="EMBL" id="FXTZ01000016">
    <property type="protein sequence ID" value="SMP33427.1"/>
    <property type="molecule type" value="Genomic_DNA"/>
</dbReference>
<accession>A0ABY1PIA0</accession>
<evidence type="ECO:0000313" key="1">
    <source>
        <dbReference type="EMBL" id="SMP33427.1"/>
    </source>
</evidence>
<dbReference type="Proteomes" id="UP001157960">
    <property type="component" value="Unassembled WGS sequence"/>
</dbReference>
<name>A0ABY1PIA0_9FLAO</name>
<keyword evidence="2" id="KW-1185">Reference proteome</keyword>
<evidence type="ECO:0000313" key="2">
    <source>
        <dbReference type="Proteomes" id="UP001157960"/>
    </source>
</evidence>
<organism evidence="1 2">
    <name type="scientific">Chryseobacterium profundimaris</name>
    <dbReference type="NCBI Taxonomy" id="1387275"/>
    <lineage>
        <taxon>Bacteria</taxon>
        <taxon>Pseudomonadati</taxon>
        <taxon>Bacteroidota</taxon>
        <taxon>Flavobacteriia</taxon>
        <taxon>Flavobacteriales</taxon>
        <taxon>Weeksellaceae</taxon>
        <taxon>Chryseobacterium group</taxon>
        <taxon>Chryseobacterium</taxon>
    </lineage>
</organism>
<comment type="caution">
    <text evidence="1">The sequence shown here is derived from an EMBL/GenBank/DDBJ whole genome shotgun (WGS) entry which is preliminary data.</text>
</comment>
<reference evidence="1 2" key="1">
    <citation type="submission" date="2017-05" db="EMBL/GenBank/DDBJ databases">
        <authorList>
            <person name="Varghese N."/>
            <person name="Submissions S."/>
        </authorList>
    </citation>
    <scope>NUCLEOTIDE SEQUENCE [LARGE SCALE GENOMIC DNA]</scope>
    <source>
        <strain evidence="1 2">DSM 28214</strain>
    </source>
</reference>
<sequence>MDLCKDFDLKDLIDDPSKIDQDKMQKIKLINSVAERFVYDNKIDKIANFEDFIKEMLADLMSAAKYNLSLFVDAFFFRANPVNNLMDYKVADFDGIMYTKDSNITVQELFAANKDHFDTALREFILYFVAEQEQDHYIKMIDKLLP</sequence>
<proteinExistence type="predicted"/>
<protein>
    <submittedName>
        <fullName evidence="1">Uncharacterized protein</fullName>
    </submittedName>
</protein>
<gene>
    <name evidence="1" type="ORF">SAMN06264346_11620</name>
</gene>